<dbReference type="SMART" id="SM00564">
    <property type="entry name" value="PQQ"/>
    <property type="match status" value="3"/>
</dbReference>
<dbReference type="InterPro" id="IPR018391">
    <property type="entry name" value="PQQ_b-propeller_rpt"/>
</dbReference>
<accession>A0A6J4MZT8</accession>
<evidence type="ECO:0000256" key="2">
    <source>
        <dbReference type="SAM" id="Phobius"/>
    </source>
</evidence>
<reference evidence="4" key="1">
    <citation type="submission" date="2020-02" db="EMBL/GenBank/DDBJ databases">
        <authorList>
            <person name="Meier V. D."/>
        </authorList>
    </citation>
    <scope>NUCLEOTIDE SEQUENCE</scope>
    <source>
        <strain evidence="4">AVDCRST_MAG64</strain>
    </source>
</reference>
<dbReference type="Gene3D" id="2.130.10.10">
    <property type="entry name" value="YVTN repeat-like/Quinoprotein amine dehydrogenase"/>
    <property type="match status" value="1"/>
</dbReference>
<evidence type="ECO:0000259" key="3">
    <source>
        <dbReference type="Pfam" id="PF13360"/>
    </source>
</evidence>
<keyword evidence="2" id="KW-0812">Transmembrane</keyword>
<proteinExistence type="predicted"/>
<dbReference type="PANTHER" id="PTHR34512:SF30">
    <property type="entry name" value="OUTER MEMBRANE PROTEIN ASSEMBLY FACTOR BAMB"/>
    <property type="match status" value="1"/>
</dbReference>
<evidence type="ECO:0000313" key="4">
    <source>
        <dbReference type="EMBL" id="CAA9373738.1"/>
    </source>
</evidence>
<dbReference type="PANTHER" id="PTHR34512">
    <property type="entry name" value="CELL SURFACE PROTEIN"/>
    <property type="match status" value="1"/>
</dbReference>
<keyword evidence="2" id="KW-0472">Membrane</keyword>
<dbReference type="SUPFAM" id="SSF50998">
    <property type="entry name" value="Quinoprotein alcohol dehydrogenase-like"/>
    <property type="match status" value="1"/>
</dbReference>
<keyword evidence="2" id="KW-1133">Transmembrane helix</keyword>
<protein>
    <recommendedName>
        <fullName evidence="3">Pyrrolo-quinoline quinone repeat domain-containing protein</fullName>
    </recommendedName>
</protein>
<feature type="transmembrane region" description="Helical" evidence="2">
    <location>
        <begin position="49"/>
        <end position="68"/>
    </location>
</feature>
<dbReference type="InterPro" id="IPR015943">
    <property type="entry name" value="WD40/YVTN_repeat-like_dom_sf"/>
</dbReference>
<feature type="region of interest" description="Disordered" evidence="1">
    <location>
        <begin position="68"/>
        <end position="96"/>
    </location>
</feature>
<feature type="domain" description="Pyrrolo-quinoline quinone repeat" evidence="3">
    <location>
        <begin position="140"/>
        <end position="284"/>
    </location>
</feature>
<dbReference type="InterPro" id="IPR002372">
    <property type="entry name" value="PQQ_rpt_dom"/>
</dbReference>
<gene>
    <name evidence="4" type="ORF">AVDCRST_MAG64-142</name>
</gene>
<feature type="non-terminal residue" evidence="4">
    <location>
        <position position="285"/>
    </location>
</feature>
<feature type="compositionally biased region" description="Basic and acidic residues" evidence="1">
    <location>
        <begin position="1"/>
        <end position="20"/>
    </location>
</feature>
<sequence>MTGHIADRHRSHGRDARDTAMRPGGSGVSRASRPCGRFDSRETSPMRTCTLLITLVVAALIVCPASAADRSSGSDWPMWRGPAGDGRSPEANVPTKWSGTENVAWKTKIPGKGHSSPIVSGDWVFVTTALEEANERALLCLDRVSGKVLWQKTVVKSGLERKHQLNSYASATPATDGKLVYVSFFEQPKIQLVAYDFAGNEAWRASPGTFQSVHGFCSSPVLYKDLVILNGDQDSTAYLVAYDKATGKERWRTDRPNKTRSYCTPIVAELAGKTQMVLSGSNSVA</sequence>
<organism evidence="4">
    <name type="scientific">uncultured Phycisphaerae bacterium</name>
    <dbReference type="NCBI Taxonomy" id="904963"/>
    <lineage>
        <taxon>Bacteria</taxon>
        <taxon>Pseudomonadati</taxon>
        <taxon>Planctomycetota</taxon>
        <taxon>Phycisphaerae</taxon>
        <taxon>environmental samples</taxon>
    </lineage>
</organism>
<dbReference type="AlphaFoldDB" id="A0A6J4MZT8"/>
<evidence type="ECO:0000256" key="1">
    <source>
        <dbReference type="SAM" id="MobiDB-lite"/>
    </source>
</evidence>
<dbReference type="Pfam" id="PF13360">
    <property type="entry name" value="PQQ_2"/>
    <property type="match status" value="1"/>
</dbReference>
<dbReference type="InterPro" id="IPR011047">
    <property type="entry name" value="Quinoprotein_ADH-like_sf"/>
</dbReference>
<dbReference type="EMBL" id="CADCUQ010000037">
    <property type="protein sequence ID" value="CAA9373738.1"/>
    <property type="molecule type" value="Genomic_DNA"/>
</dbReference>
<feature type="region of interest" description="Disordered" evidence="1">
    <location>
        <begin position="1"/>
        <end position="40"/>
    </location>
</feature>
<name>A0A6J4MZT8_9BACT</name>